<name>A0AAF0C4K7_9GAMM</name>
<dbReference type="RefSeq" id="WP_044831846.1">
    <property type="nucleotide sequence ID" value="NZ_CP059735.1"/>
</dbReference>
<proteinExistence type="predicted"/>
<dbReference type="SMART" id="SM00342">
    <property type="entry name" value="HTH_ARAC"/>
    <property type="match status" value="1"/>
</dbReference>
<reference evidence="5 6" key="2">
    <citation type="journal article" date="2022" name="Mar. Drugs">
        <title>Bioassay-Guided Fractionation Leads to the Detection of Cholic Acid Generated by the Rare Thalassomonas sp.</title>
        <authorList>
            <person name="Pheiffer F."/>
            <person name="Schneider Y.K."/>
            <person name="Hansen E.H."/>
            <person name="Andersen J.H."/>
            <person name="Isaksson J."/>
            <person name="Busche T."/>
            <person name="R C."/>
            <person name="Kalinowski J."/>
            <person name="Zyl L.V."/>
            <person name="Trindade M."/>
        </authorList>
    </citation>
    <scope>NUCLEOTIDE SEQUENCE [LARGE SCALE GENOMIC DNA]</scope>
    <source>
        <strain evidence="5 6">A5K-106</strain>
    </source>
</reference>
<dbReference type="PROSITE" id="PS01124">
    <property type="entry name" value="HTH_ARAC_FAMILY_2"/>
    <property type="match status" value="1"/>
</dbReference>
<dbReference type="InterPro" id="IPR014710">
    <property type="entry name" value="RmlC-like_jellyroll"/>
</dbReference>
<feature type="domain" description="HTH araC/xylS-type" evidence="4">
    <location>
        <begin position="137"/>
        <end position="234"/>
    </location>
</feature>
<dbReference type="Pfam" id="PF12833">
    <property type="entry name" value="HTH_18"/>
    <property type="match status" value="1"/>
</dbReference>
<dbReference type="InterPro" id="IPR018060">
    <property type="entry name" value="HTH_AraC"/>
</dbReference>
<dbReference type="SUPFAM" id="SSF51182">
    <property type="entry name" value="RmlC-like cupins"/>
    <property type="match status" value="1"/>
</dbReference>
<reference evidence="5 6" key="1">
    <citation type="journal article" date="2015" name="Genome Announc.">
        <title>Draft Genome Sequences of Marine Isolates of Thalassomonas viridans and Thalassomonas actiniarum.</title>
        <authorList>
            <person name="Olonade I."/>
            <person name="van Zyl L.J."/>
            <person name="Trindade M."/>
        </authorList>
    </citation>
    <scope>NUCLEOTIDE SEQUENCE [LARGE SCALE GENOMIC DNA]</scope>
    <source>
        <strain evidence="5 6">A5K-106</strain>
    </source>
</reference>
<evidence type="ECO:0000256" key="2">
    <source>
        <dbReference type="ARBA" id="ARBA00023125"/>
    </source>
</evidence>
<dbReference type="SUPFAM" id="SSF46689">
    <property type="entry name" value="Homeodomain-like"/>
    <property type="match status" value="1"/>
</dbReference>
<sequence>MDHFSIRAYSNEMRGHYHEYHQLVLPLHGSIYISVGDFFGLVSPGDCVIIKAGQRHDFKAPEEARFLVLDTSRLPAKMMSSAEEKFAVNAPLVAFIHFIEQQLQHQVNRELESLTYELFQQLLAQQSCARRIDKRIEQVLDVISQDLSRAHSLTALAQVACLSPTQFKKVFKESLGVSFQVYITKLRMEKAKALLTHTDIPVSLIAERVGYQNASAFSRRFKQYFGTSPKTFVR</sequence>
<keyword evidence="6" id="KW-1185">Reference proteome</keyword>
<dbReference type="GO" id="GO:0043565">
    <property type="term" value="F:sequence-specific DNA binding"/>
    <property type="evidence" value="ECO:0007669"/>
    <property type="project" value="InterPro"/>
</dbReference>
<dbReference type="InterPro" id="IPR009057">
    <property type="entry name" value="Homeodomain-like_sf"/>
</dbReference>
<evidence type="ECO:0000256" key="3">
    <source>
        <dbReference type="ARBA" id="ARBA00023163"/>
    </source>
</evidence>
<dbReference type="PANTHER" id="PTHR46796:SF13">
    <property type="entry name" value="HTH-TYPE TRANSCRIPTIONAL ACTIVATOR RHAS"/>
    <property type="match status" value="1"/>
</dbReference>
<protein>
    <submittedName>
        <fullName evidence="5">Helix-turn-helix transcriptional regulator</fullName>
    </submittedName>
</protein>
<gene>
    <name evidence="5" type="ORF">SG35_004480</name>
</gene>
<dbReference type="PRINTS" id="PR00032">
    <property type="entry name" value="HTHARAC"/>
</dbReference>
<dbReference type="EMBL" id="CP059735">
    <property type="protein sequence ID" value="WDD99924.1"/>
    <property type="molecule type" value="Genomic_DNA"/>
</dbReference>
<dbReference type="AlphaFoldDB" id="A0AAF0C4K7"/>
<dbReference type="Pfam" id="PF07883">
    <property type="entry name" value="Cupin_2"/>
    <property type="match status" value="1"/>
</dbReference>
<organism evidence="5 6">
    <name type="scientific">Thalassomonas actiniarum</name>
    <dbReference type="NCBI Taxonomy" id="485447"/>
    <lineage>
        <taxon>Bacteria</taxon>
        <taxon>Pseudomonadati</taxon>
        <taxon>Pseudomonadota</taxon>
        <taxon>Gammaproteobacteria</taxon>
        <taxon>Alteromonadales</taxon>
        <taxon>Colwelliaceae</taxon>
        <taxon>Thalassomonas</taxon>
    </lineage>
</organism>
<dbReference type="InterPro" id="IPR013096">
    <property type="entry name" value="Cupin_2"/>
</dbReference>
<dbReference type="PANTHER" id="PTHR46796">
    <property type="entry name" value="HTH-TYPE TRANSCRIPTIONAL ACTIVATOR RHAS-RELATED"/>
    <property type="match status" value="1"/>
</dbReference>
<dbReference type="Gene3D" id="2.60.120.10">
    <property type="entry name" value="Jelly Rolls"/>
    <property type="match status" value="1"/>
</dbReference>
<dbReference type="GO" id="GO:0003700">
    <property type="term" value="F:DNA-binding transcription factor activity"/>
    <property type="evidence" value="ECO:0007669"/>
    <property type="project" value="InterPro"/>
</dbReference>
<dbReference type="Proteomes" id="UP000032568">
    <property type="component" value="Chromosome"/>
</dbReference>
<evidence type="ECO:0000259" key="4">
    <source>
        <dbReference type="PROSITE" id="PS01124"/>
    </source>
</evidence>
<dbReference type="Gene3D" id="1.10.10.60">
    <property type="entry name" value="Homeodomain-like"/>
    <property type="match status" value="2"/>
</dbReference>
<evidence type="ECO:0000256" key="1">
    <source>
        <dbReference type="ARBA" id="ARBA00023015"/>
    </source>
</evidence>
<keyword evidence="2" id="KW-0238">DNA-binding</keyword>
<evidence type="ECO:0000313" key="6">
    <source>
        <dbReference type="Proteomes" id="UP000032568"/>
    </source>
</evidence>
<keyword evidence="1" id="KW-0805">Transcription regulation</keyword>
<dbReference type="InterPro" id="IPR011051">
    <property type="entry name" value="RmlC_Cupin_sf"/>
</dbReference>
<evidence type="ECO:0000313" key="5">
    <source>
        <dbReference type="EMBL" id="WDD99924.1"/>
    </source>
</evidence>
<accession>A0AAF0C4K7</accession>
<keyword evidence="3" id="KW-0804">Transcription</keyword>
<dbReference type="InterPro" id="IPR020449">
    <property type="entry name" value="Tscrpt_reg_AraC-type_HTH"/>
</dbReference>
<dbReference type="InterPro" id="IPR050204">
    <property type="entry name" value="AraC_XylS_family_regulators"/>
</dbReference>
<dbReference type="KEGG" id="tact:SG35_004480"/>